<dbReference type="Proteomes" id="UP001187192">
    <property type="component" value="Unassembled WGS sequence"/>
</dbReference>
<organism evidence="2 3">
    <name type="scientific">Ficus carica</name>
    <name type="common">Common fig</name>
    <dbReference type="NCBI Taxonomy" id="3494"/>
    <lineage>
        <taxon>Eukaryota</taxon>
        <taxon>Viridiplantae</taxon>
        <taxon>Streptophyta</taxon>
        <taxon>Embryophyta</taxon>
        <taxon>Tracheophyta</taxon>
        <taxon>Spermatophyta</taxon>
        <taxon>Magnoliopsida</taxon>
        <taxon>eudicotyledons</taxon>
        <taxon>Gunneridae</taxon>
        <taxon>Pentapetalae</taxon>
        <taxon>rosids</taxon>
        <taxon>fabids</taxon>
        <taxon>Rosales</taxon>
        <taxon>Moraceae</taxon>
        <taxon>Ficeae</taxon>
        <taxon>Ficus</taxon>
    </lineage>
</organism>
<evidence type="ECO:0000259" key="1">
    <source>
        <dbReference type="Pfam" id="PF13456"/>
    </source>
</evidence>
<dbReference type="InterPro" id="IPR002156">
    <property type="entry name" value="RNaseH_domain"/>
</dbReference>
<dbReference type="Pfam" id="PF13456">
    <property type="entry name" value="RVT_3"/>
    <property type="match status" value="1"/>
</dbReference>
<dbReference type="InterPro" id="IPR036397">
    <property type="entry name" value="RNaseH_sf"/>
</dbReference>
<dbReference type="GO" id="GO:0004523">
    <property type="term" value="F:RNA-DNA hybrid ribonuclease activity"/>
    <property type="evidence" value="ECO:0007669"/>
    <property type="project" value="InterPro"/>
</dbReference>
<evidence type="ECO:0000313" key="2">
    <source>
        <dbReference type="EMBL" id="GMN60583.1"/>
    </source>
</evidence>
<dbReference type="AlphaFoldDB" id="A0AA88DS91"/>
<proteinExistence type="predicted"/>
<dbReference type="InterPro" id="IPR044730">
    <property type="entry name" value="RNase_H-like_dom_plant"/>
</dbReference>
<feature type="domain" description="RNase H type-1" evidence="1">
    <location>
        <begin position="32"/>
        <end position="137"/>
    </location>
</feature>
<dbReference type="GO" id="GO:0003676">
    <property type="term" value="F:nucleic acid binding"/>
    <property type="evidence" value="ECO:0007669"/>
    <property type="project" value="InterPro"/>
</dbReference>
<sequence length="148" mass="16121">MSTPKTLWKPPDLGQVKINVDAFAQISRSFIGISLVAKDANGVVVGAACRMAGCFSPFLGECMAVREGVWYALSKGYSNWIVETDALNVVHAIKNPELQSLEANVIQDVHNTLELSRGDSVCYGSRFGNSIAHFLVSFSFSSTHSHVW</sequence>
<dbReference type="SUPFAM" id="SSF53098">
    <property type="entry name" value="Ribonuclease H-like"/>
    <property type="match status" value="1"/>
</dbReference>
<dbReference type="CDD" id="cd06222">
    <property type="entry name" value="RNase_H_like"/>
    <property type="match status" value="1"/>
</dbReference>
<protein>
    <recommendedName>
        <fullName evidence="1">RNase H type-1 domain-containing protein</fullName>
    </recommendedName>
</protein>
<evidence type="ECO:0000313" key="3">
    <source>
        <dbReference type="Proteomes" id="UP001187192"/>
    </source>
</evidence>
<dbReference type="InterPro" id="IPR052929">
    <property type="entry name" value="RNase_H-like_EbsB-rel"/>
</dbReference>
<dbReference type="EMBL" id="BTGU01000100">
    <property type="protein sequence ID" value="GMN60583.1"/>
    <property type="molecule type" value="Genomic_DNA"/>
</dbReference>
<keyword evidence="3" id="KW-1185">Reference proteome</keyword>
<dbReference type="InterPro" id="IPR012337">
    <property type="entry name" value="RNaseH-like_sf"/>
</dbReference>
<reference evidence="2" key="1">
    <citation type="submission" date="2023-07" db="EMBL/GenBank/DDBJ databases">
        <title>draft genome sequence of fig (Ficus carica).</title>
        <authorList>
            <person name="Takahashi T."/>
            <person name="Nishimura K."/>
        </authorList>
    </citation>
    <scope>NUCLEOTIDE SEQUENCE</scope>
</reference>
<name>A0AA88DS91_FICCA</name>
<dbReference type="PANTHER" id="PTHR47074">
    <property type="entry name" value="BNAC02G40300D PROTEIN"/>
    <property type="match status" value="1"/>
</dbReference>
<comment type="caution">
    <text evidence="2">The sequence shown here is derived from an EMBL/GenBank/DDBJ whole genome shotgun (WGS) entry which is preliminary data.</text>
</comment>
<dbReference type="PANTHER" id="PTHR47074:SF11">
    <property type="entry name" value="REVERSE TRANSCRIPTASE-LIKE PROTEIN"/>
    <property type="match status" value="1"/>
</dbReference>
<gene>
    <name evidence="2" type="ORF">TIFTF001_029678</name>
</gene>
<accession>A0AA88DS91</accession>
<dbReference type="Gene3D" id="3.30.420.10">
    <property type="entry name" value="Ribonuclease H-like superfamily/Ribonuclease H"/>
    <property type="match status" value="1"/>
</dbReference>